<evidence type="ECO:0000313" key="2">
    <source>
        <dbReference type="Proteomes" id="UP001056120"/>
    </source>
</evidence>
<dbReference type="Proteomes" id="UP001056120">
    <property type="component" value="Linkage Group LG15"/>
</dbReference>
<name>A0ACB9FZN3_9ASTR</name>
<reference evidence="2" key="1">
    <citation type="journal article" date="2022" name="Mol. Ecol. Resour.">
        <title>The genomes of chicory, endive, great burdock and yacon provide insights into Asteraceae palaeo-polyploidization history and plant inulin production.</title>
        <authorList>
            <person name="Fan W."/>
            <person name="Wang S."/>
            <person name="Wang H."/>
            <person name="Wang A."/>
            <person name="Jiang F."/>
            <person name="Liu H."/>
            <person name="Zhao H."/>
            <person name="Xu D."/>
            <person name="Zhang Y."/>
        </authorList>
    </citation>
    <scope>NUCLEOTIDE SEQUENCE [LARGE SCALE GENOMIC DNA]</scope>
    <source>
        <strain evidence="2">cv. Yunnan</strain>
    </source>
</reference>
<accession>A0ACB9FZN3</accession>
<keyword evidence="2" id="KW-1185">Reference proteome</keyword>
<organism evidence="1 2">
    <name type="scientific">Smallanthus sonchifolius</name>
    <dbReference type="NCBI Taxonomy" id="185202"/>
    <lineage>
        <taxon>Eukaryota</taxon>
        <taxon>Viridiplantae</taxon>
        <taxon>Streptophyta</taxon>
        <taxon>Embryophyta</taxon>
        <taxon>Tracheophyta</taxon>
        <taxon>Spermatophyta</taxon>
        <taxon>Magnoliopsida</taxon>
        <taxon>eudicotyledons</taxon>
        <taxon>Gunneridae</taxon>
        <taxon>Pentapetalae</taxon>
        <taxon>asterids</taxon>
        <taxon>campanulids</taxon>
        <taxon>Asterales</taxon>
        <taxon>Asteraceae</taxon>
        <taxon>Asteroideae</taxon>
        <taxon>Heliantheae alliance</taxon>
        <taxon>Millerieae</taxon>
        <taxon>Smallanthus</taxon>
    </lineage>
</organism>
<reference evidence="1 2" key="2">
    <citation type="journal article" date="2022" name="Mol. Ecol. Resour.">
        <title>The genomes of chicory, endive, great burdock and yacon provide insights into Asteraceae paleo-polyploidization history and plant inulin production.</title>
        <authorList>
            <person name="Fan W."/>
            <person name="Wang S."/>
            <person name="Wang H."/>
            <person name="Wang A."/>
            <person name="Jiang F."/>
            <person name="Liu H."/>
            <person name="Zhao H."/>
            <person name="Xu D."/>
            <person name="Zhang Y."/>
        </authorList>
    </citation>
    <scope>NUCLEOTIDE SEQUENCE [LARGE SCALE GENOMIC DNA]</scope>
    <source>
        <strain evidence="2">cv. Yunnan</strain>
        <tissue evidence="1">Leaves</tissue>
    </source>
</reference>
<sequence length="127" mass="14121">MGRRQGSQGRGDGNTNENQVGHSPNLSQNLNSSTSQLVPYLTQPSMTPESYHPSPLSSIRSQNVDEMGNQSYDYGCTSTYFQGYVNEDELAFDDVEDVEADEAVQVTGCIARRKPTRLTRHPRYGTE</sequence>
<dbReference type="EMBL" id="CM042032">
    <property type="protein sequence ID" value="KAI3776729.1"/>
    <property type="molecule type" value="Genomic_DNA"/>
</dbReference>
<proteinExistence type="predicted"/>
<evidence type="ECO:0000313" key="1">
    <source>
        <dbReference type="EMBL" id="KAI3776729.1"/>
    </source>
</evidence>
<protein>
    <submittedName>
        <fullName evidence="1">Uncharacterized protein</fullName>
    </submittedName>
</protein>
<gene>
    <name evidence="1" type="ORF">L1987_46518</name>
</gene>
<comment type="caution">
    <text evidence="1">The sequence shown here is derived from an EMBL/GenBank/DDBJ whole genome shotgun (WGS) entry which is preliminary data.</text>
</comment>